<dbReference type="Proteomes" id="UP000078542">
    <property type="component" value="Unassembled WGS sequence"/>
</dbReference>
<evidence type="ECO:0000313" key="3">
    <source>
        <dbReference type="Proteomes" id="UP000078542"/>
    </source>
</evidence>
<proteinExistence type="predicted"/>
<feature type="compositionally biased region" description="Basic residues" evidence="1">
    <location>
        <begin position="122"/>
        <end position="136"/>
    </location>
</feature>
<feature type="non-terminal residue" evidence="2">
    <location>
        <position position="1"/>
    </location>
</feature>
<feature type="compositionally biased region" description="Basic and acidic residues" evidence="1">
    <location>
        <begin position="16"/>
        <end position="44"/>
    </location>
</feature>
<accession>A0A195CI69</accession>
<gene>
    <name evidence="2" type="ORF">ALC62_09391</name>
</gene>
<feature type="region of interest" description="Disordered" evidence="1">
    <location>
        <begin position="228"/>
        <end position="299"/>
    </location>
</feature>
<keyword evidence="3" id="KW-1185">Reference proteome</keyword>
<name>A0A195CI69_9HYME</name>
<feature type="region of interest" description="Disordered" evidence="1">
    <location>
        <begin position="113"/>
        <end position="159"/>
    </location>
</feature>
<evidence type="ECO:0000313" key="2">
    <source>
        <dbReference type="EMBL" id="KYM99773.1"/>
    </source>
</evidence>
<dbReference type="AlphaFoldDB" id="A0A195CI69"/>
<reference evidence="2 3" key="1">
    <citation type="submission" date="2016-03" db="EMBL/GenBank/DDBJ databases">
        <title>Cyphomyrmex costatus WGS genome.</title>
        <authorList>
            <person name="Nygaard S."/>
            <person name="Hu H."/>
            <person name="Boomsma J."/>
            <person name="Zhang G."/>
        </authorList>
    </citation>
    <scope>NUCLEOTIDE SEQUENCE [LARGE SCALE GENOMIC DNA]</scope>
    <source>
        <strain evidence="2">MS0001</strain>
        <tissue evidence="2">Whole body</tissue>
    </source>
</reference>
<sequence length="312" mass="34322">GTETKRDNRGPGGGRQKWEKNSAEGADERESQPMGHPDRLDRATRGRRAARFQSNLQCRILRVPFAFLPTSTNFFKADYESPGNLFAESRAEDVRSSALSETVRDAQHPQMNAITTDERKSQGHKGNHRRYGRHNISKCLTKTGGDNGEQPSFARFASTTGTDATLSARPYNAEKHEEKRVAEGWPEVEGSFSIRRRFRFCRGALLLALSPIRSYSIGFSLSVLSPTASSATPCRSKKQVSANKGPQARPGSSGLDKRADRAIINGRANAYYAPPHARGFSSSSSSSIRRPPGNESSRRIVWPAISSGLLKD</sequence>
<protein>
    <submittedName>
        <fullName evidence="2">Uncharacterized protein</fullName>
    </submittedName>
</protein>
<evidence type="ECO:0000256" key="1">
    <source>
        <dbReference type="SAM" id="MobiDB-lite"/>
    </source>
</evidence>
<dbReference type="EMBL" id="KQ977791">
    <property type="protein sequence ID" value="KYM99773.1"/>
    <property type="molecule type" value="Genomic_DNA"/>
</dbReference>
<organism evidence="2 3">
    <name type="scientific">Cyphomyrmex costatus</name>
    <dbReference type="NCBI Taxonomy" id="456900"/>
    <lineage>
        <taxon>Eukaryota</taxon>
        <taxon>Metazoa</taxon>
        <taxon>Ecdysozoa</taxon>
        <taxon>Arthropoda</taxon>
        <taxon>Hexapoda</taxon>
        <taxon>Insecta</taxon>
        <taxon>Pterygota</taxon>
        <taxon>Neoptera</taxon>
        <taxon>Endopterygota</taxon>
        <taxon>Hymenoptera</taxon>
        <taxon>Apocrita</taxon>
        <taxon>Aculeata</taxon>
        <taxon>Formicoidea</taxon>
        <taxon>Formicidae</taxon>
        <taxon>Myrmicinae</taxon>
        <taxon>Cyphomyrmex</taxon>
    </lineage>
</organism>
<feature type="region of interest" description="Disordered" evidence="1">
    <location>
        <begin position="1"/>
        <end position="47"/>
    </location>
</feature>
<feature type="compositionally biased region" description="Polar residues" evidence="1">
    <location>
        <begin position="228"/>
        <end position="244"/>
    </location>
</feature>